<feature type="transmembrane region" description="Helical" evidence="6">
    <location>
        <begin position="12"/>
        <end position="31"/>
    </location>
</feature>
<evidence type="ECO:0000313" key="8">
    <source>
        <dbReference type="EMBL" id="CUS44667.1"/>
    </source>
</evidence>
<keyword evidence="3 6" id="KW-0812">Transmembrane</keyword>
<dbReference type="PANTHER" id="PTHR23504">
    <property type="entry name" value="MAJOR FACILITATOR SUPERFAMILY DOMAIN-CONTAINING PROTEIN 10"/>
    <property type="match status" value="1"/>
</dbReference>
<dbReference type="InterPro" id="IPR036259">
    <property type="entry name" value="MFS_trans_sf"/>
</dbReference>
<evidence type="ECO:0000256" key="1">
    <source>
        <dbReference type="ARBA" id="ARBA00004141"/>
    </source>
</evidence>
<feature type="transmembrane region" description="Helical" evidence="6">
    <location>
        <begin position="80"/>
        <end position="99"/>
    </location>
</feature>
<comment type="subcellular location">
    <subcellularLocation>
        <location evidence="1">Membrane</location>
        <topology evidence="1">Multi-pass membrane protein</topology>
    </subcellularLocation>
</comment>
<evidence type="ECO:0000256" key="2">
    <source>
        <dbReference type="ARBA" id="ARBA00022448"/>
    </source>
</evidence>
<dbReference type="InterPro" id="IPR005829">
    <property type="entry name" value="Sugar_transporter_CS"/>
</dbReference>
<dbReference type="Pfam" id="PF07690">
    <property type="entry name" value="MFS_1"/>
    <property type="match status" value="1"/>
</dbReference>
<feature type="transmembrane region" description="Helical" evidence="6">
    <location>
        <begin position="374"/>
        <end position="395"/>
    </location>
</feature>
<dbReference type="AlphaFoldDB" id="A0A160TKY9"/>
<feature type="transmembrane region" description="Helical" evidence="6">
    <location>
        <begin position="285"/>
        <end position="303"/>
    </location>
</feature>
<dbReference type="PROSITE" id="PS00216">
    <property type="entry name" value="SUGAR_TRANSPORT_1"/>
    <property type="match status" value="1"/>
</dbReference>
<dbReference type="PANTHER" id="PTHR23504:SF15">
    <property type="entry name" value="MAJOR FACILITATOR SUPERFAMILY (MFS) PROFILE DOMAIN-CONTAINING PROTEIN"/>
    <property type="match status" value="1"/>
</dbReference>
<feature type="transmembrane region" description="Helical" evidence="6">
    <location>
        <begin position="309"/>
        <end position="326"/>
    </location>
</feature>
<gene>
    <name evidence="8" type="ORF">MGWOODY_Smn1731</name>
</gene>
<feature type="transmembrane region" description="Helical" evidence="6">
    <location>
        <begin position="346"/>
        <end position="368"/>
    </location>
</feature>
<feature type="domain" description="Major facilitator superfamily (MFS) profile" evidence="7">
    <location>
        <begin position="9"/>
        <end position="403"/>
    </location>
</feature>
<accession>A0A160TKY9</accession>
<dbReference type="GO" id="GO:0022857">
    <property type="term" value="F:transmembrane transporter activity"/>
    <property type="evidence" value="ECO:0007669"/>
    <property type="project" value="InterPro"/>
</dbReference>
<feature type="transmembrane region" description="Helical" evidence="6">
    <location>
        <begin position="43"/>
        <end position="68"/>
    </location>
</feature>
<keyword evidence="4 6" id="KW-1133">Transmembrane helix</keyword>
<feature type="transmembrane region" description="Helical" evidence="6">
    <location>
        <begin position="105"/>
        <end position="125"/>
    </location>
</feature>
<evidence type="ECO:0000259" key="7">
    <source>
        <dbReference type="PROSITE" id="PS50850"/>
    </source>
</evidence>
<sequence>MAMAQTDNRLPLIAFIVFIDMAGIGLIIPILPSLVESLSDTDVAHAALIGGELLFAYAAMQFLFAPVIGGLSDRFGRRPVLLGTLLALAVDYAMMAWAPTLGWLFAGRIISGVMGATWAAANSCIADLYPPEQRGRLFGLLGGAGASGFVLGPAIGGVLGTIGLRLPFVAASVLALAGAVIGYVVFTETLPPERRRAFTLARANPFGTLVRMGRYPFVLGCLATIFLMQLGAQSQLSTWGYFLIERLRWSPLEIGLSVALFGIAIAIAQGLVTGPAIARFGERRCALVSLMFGLPSYILLAFASTGWMIYLAIIVGAATGVAFPAIQGMMTTRIEEDAQGELQGAVASTVGLTSIIGPLVMTWVFGHFADAKGMYFPGAPFVVASGLIVAAWLLLARTIRRYF</sequence>
<feature type="transmembrane region" description="Helical" evidence="6">
    <location>
        <begin position="215"/>
        <end position="234"/>
    </location>
</feature>
<dbReference type="InterPro" id="IPR011701">
    <property type="entry name" value="MFS"/>
</dbReference>
<organism evidence="8">
    <name type="scientific">hydrothermal vent metagenome</name>
    <dbReference type="NCBI Taxonomy" id="652676"/>
    <lineage>
        <taxon>unclassified sequences</taxon>
        <taxon>metagenomes</taxon>
        <taxon>ecological metagenomes</taxon>
    </lineage>
</organism>
<protein>
    <submittedName>
        <fullName evidence="8">Tetracycline efflux protein TetA</fullName>
    </submittedName>
</protein>
<dbReference type="Gene3D" id="1.20.1250.20">
    <property type="entry name" value="MFS general substrate transporter like domains"/>
    <property type="match status" value="1"/>
</dbReference>
<feature type="transmembrane region" description="Helical" evidence="6">
    <location>
        <begin position="137"/>
        <end position="162"/>
    </location>
</feature>
<dbReference type="SUPFAM" id="SSF103473">
    <property type="entry name" value="MFS general substrate transporter"/>
    <property type="match status" value="1"/>
</dbReference>
<feature type="transmembrane region" description="Helical" evidence="6">
    <location>
        <begin position="168"/>
        <end position="186"/>
    </location>
</feature>
<dbReference type="GO" id="GO:0016020">
    <property type="term" value="C:membrane"/>
    <property type="evidence" value="ECO:0007669"/>
    <property type="project" value="UniProtKB-SubCell"/>
</dbReference>
<reference evidence="8" key="1">
    <citation type="submission" date="2015-10" db="EMBL/GenBank/DDBJ databases">
        <authorList>
            <person name="Gilbert D.G."/>
        </authorList>
    </citation>
    <scope>NUCLEOTIDE SEQUENCE</scope>
</reference>
<evidence type="ECO:0000256" key="4">
    <source>
        <dbReference type="ARBA" id="ARBA00022989"/>
    </source>
</evidence>
<evidence type="ECO:0000256" key="5">
    <source>
        <dbReference type="ARBA" id="ARBA00023136"/>
    </source>
</evidence>
<dbReference type="CDD" id="cd17388">
    <property type="entry name" value="MFS_TetA"/>
    <property type="match status" value="1"/>
</dbReference>
<name>A0A160TKY9_9ZZZZ</name>
<dbReference type="InterPro" id="IPR001958">
    <property type="entry name" value="Tet-R_TetA/multi-R_MdtG-like"/>
</dbReference>
<proteinExistence type="predicted"/>
<evidence type="ECO:0000256" key="6">
    <source>
        <dbReference type="SAM" id="Phobius"/>
    </source>
</evidence>
<evidence type="ECO:0000256" key="3">
    <source>
        <dbReference type="ARBA" id="ARBA00022692"/>
    </source>
</evidence>
<dbReference type="EMBL" id="CZQE01000165">
    <property type="protein sequence ID" value="CUS44667.1"/>
    <property type="molecule type" value="Genomic_DNA"/>
</dbReference>
<dbReference type="PROSITE" id="PS50850">
    <property type="entry name" value="MFS"/>
    <property type="match status" value="1"/>
</dbReference>
<feature type="transmembrane region" description="Helical" evidence="6">
    <location>
        <begin position="254"/>
        <end position="273"/>
    </location>
</feature>
<dbReference type="PRINTS" id="PR01035">
    <property type="entry name" value="TCRTETA"/>
</dbReference>
<keyword evidence="2" id="KW-0813">Transport</keyword>
<keyword evidence="5 6" id="KW-0472">Membrane</keyword>
<dbReference type="InterPro" id="IPR020846">
    <property type="entry name" value="MFS_dom"/>
</dbReference>